<dbReference type="InterPro" id="IPR011701">
    <property type="entry name" value="MFS"/>
</dbReference>
<feature type="compositionally biased region" description="Basic and acidic residues" evidence="5">
    <location>
        <begin position="10"/>
        <end position="24"/>
    </location>
</feature>
<dbReference type="OrthoDB" id="3561359at2759"/>
<evidence type="ECO:0000256" key="4">
    <source>
        <dbReference type="ARBA" id="ARBA00023136"/>
    </source>
</evidence>
<organism evidence="8">
    <name type="scientific">Psilocybe cubensis</name>
    <name type="common">Psychedelic mushroom</name>
    <name type="synonym">Stropharia cubensis</name>
    <dbReference type="NCBI Taxonomy" id="181762"/>
    <lineage>
        <taxon>Eukaryota</taxon>
        <taxon>Fungi</taxon>
        <taxon>Dikarya</taxon>
        <taxon>Basidiomycota</taxon>
        <taxon>Agaricomycotina</taxon>
        <taxon>Agaricomycetes</taxon>
        <taxon>Agaricomycetidae</taxon>
        <taxon>Agaricales</taxon>
        <taxon>Agaricineae</taxon>
        <taxon>Strophariaceae</taxon>
        <taxon>Psilocybe</taxon>
    </lineage>
</organism>
<dbReference type="GO" id="GO:0022857">
    <property type="term" value="F:transmembrane transporter activity"/>
    <property type="evidence" value="ECO:0007669"/>
    <property type="project" value="InterPro"/>
</dbReference>
<feature type="transmembrane region" description="Helical" evidence="6">
    <location>
        <begin position="54"/>
        <end position="71"/>
    </location>
</feature>
<protein>
    <recommendedName>
        <fullName evidence="7">Major facilitator superfamily (MFS) profile domain-containing protein</fullName>
    </recommendedName>
</protein>
<evidence type="ECO:0000256" key="2">
    <source>
        <dbReference type="ARBA" id="ARBA00022692"/>
    </source>
</evidence>
<dbReference type="Pfam" id="PF07690">
    <property type="entry name" value="MFS_1"/>
    <property type="match status" value="1"/>
</dbReference>
<dbReference type="GO" id="GO:0005886">
    <property type="term" value="C:plasma membrane"/>
    <property type="evidence" value="ECO:0007669"/>
    <property type="project" value="TreeGrafter"/>
</dbReference>
<dbReference type="Gene3D" id="1.20.1720.10">
    <property type="entry name" value="Multidrug resistance protein D"/>
    <property type="match status" value="1"/>
</dbReference>
<feature type="region of interest" description="Disordered" evidence="5">
    <location>
        <begin position="1"/>
        <end position="28"/>
    </location>
</feature>
<reference evidence="8" key="1">
    <citation type="submission" date="2021-02" db="EMBL/GenBank/DDBJ databases">
        <title>Psilocybe cubensis genome.</title>
        <authorList>
            <person name="Mckernan K.J."/>
            <person name="Crawford S."/>
            <person name="Trippe A."/>
            <person name="Kane L.T."/>
            <person name="Mclaughlin S."/>
        </authorList>
    </citation>
    <scope>NUCLEOTIDE SEQUENCE [LARGE SCALE GENOMIC DNA]</scope>
    <source>
        <strain evidence="8">MGC-MH-2018</strain>
    </source>
</reference>
<sequence length="210" mass="22944">MVDTGQGNRELAHERTEKVEDGRHYSSQPLEEDPFQVFLEEHERPVNLPVWRKWAIVVVICTAALCVASASSMASFTEDGVSSTFHVSREVSILSISLFIEGLGLGPLVFGPLSEVYGRNLVYRVSYVLTFAFTFPVAFAPNIAIYLIFRFIGGFCGSAFLSVAGGSVSDLFDDKTVATPMAFYTMFPFIGPVLGPLLSGFINQVQVGLV</sequence>
<evidence type="ECO:0000256" key="1">
    <source>
        <dbReference type="ARBA" id="ARBA00004141"/>
    </source>
</evidence>
<dbReference type="InterPro" id="IPR020846">
    <property type="entry name" value="MFS_dom"/>
</dbReference>
<accession>A0A8H7XM80</accession>
<keyword evidence="4 6" id="KW-0472">Membrane</keyword>
<dbReference type="EMBL" id="JAFIQS010000012">
    <property type="protein sequence ID" value="KAG5164155.1"/>
    <property type="molecule type" value="Genomic_DNA"/>
</dbReference>
<feature type="transmembrane region" description="Helical" evidence="6">
    <location>
        <begin position="91"/>
        <end position="109"/>
    </location>
</feature>
<feature type="transmembrane region" description="Helical" evidence="6">
    <location>
        <begin position="121"/>
        <end position="139"/>
    </location>
</feature>
<dbReference type="PROSITE" id="PS50850">
    <property type="entry name" value="MFS"/>
    <property type="match status" value="1"/>
</dbReference>
<feature type="domain" description="Major facilitator superfamily (MFS) profile" evidence="7">
    <location>
        <begin position="56"/>
        <end position="210"/>
    </location>
</feature>
<dbReference type="PANTHER" id="PTHR23502">
    <property type="entry name" value="MAJOR FACILITATOR SUPERFAMILY"/>
    <property type="match status" value="1"/>
</dbReference>
<dbReference type="InterPro" id="IPR036259">
    <property type="entry name" value="MFS_trans_sf"/>
</dbReference>
<comment type="subcellular location">
    <subcellularLocation>
        <location evidence="1">Membrane</location>
        <topology evidence="1">Multi-pass membrane protein</topology>
    </subcellularLocation>
</comment>
<name>A0A8H7XM80_PSICU</name>
<dbReference type="SUPFAM" id="SSF103473">
    <property type="entry name" value="MFS general substrate transporter"/>
    <property type="match status" value="1"/>
</dbReference>
<keyword evidence="3 6" id="KW-1133">Transmembrane helix</keyword>
<evidence type="ECO:0000256" key="5">
    <source>
        <dbReference type="SAM" id="MobiDB-lite"/>
    </source>
</evidence>
<proteinExistence type="predicted"/>
<dbReference type="AlphaFoldDB" id="A0A8H7XM80"/>
<evidence type="ECO:0000313" key="8">
    <source>
        <dbReference type="EMBL" id="KAG5164155.1"/>
    </source>
</evidence>
<evidence type="ECO:0000256" key="6">
    <source>
        <dbReference type="SAM" id="Phobius"/>
    </source>
</evidence>
<comment type="caution">
    <text evidence="8">The sequence shown here is derived from an EMBL/GenBank/DDBJ whole genome shotgun (WGS) entry which is preliminary data.</text>
</comment>
<keyword evidence="2 6" id="KW-0812">Transmembrane</keyword>
<evidence type="ECO:0000259" key="7">
    <source>
        <dbReference type="PROSITE" id="PS50850"/>
    </source>
</evidence>
<evidence type="ECO:0000256" key="3">
    <source>
        <dbReference type="ARBA" id="ARBA00022989"/>
    </source>
</evidence>
<feature type="transmembrane region" description="Helical" evidence="6">
    <location>
        <begin position="181"/>
        <end position="202"/>
    </location>
</feature>
<gene>
    <name evidence="8" type="ORF">JR316_010649</name>
</gene>
<dbReference type="PANTHER" id="PTHR23502:SF7">
    <property type="entry name" value="DRUG_PROTON ANTIPORTER YHK8-RELATED"/>
    <property type="match status" value="1"/>
</dbReference>